<dbReference type="CDD" id="cd15798">
    <property type="entry name" value="PMEI-like_3"/>
    <property type="match status" value="1"/>
</dbReference>
<dbReference type="InterPro" id="IPR000070">
    <property type="entry name" value="Pectinesterase_cat"/>
</dbReference>
<protein>
    <recommendedName>
        <fullName evidence="5 10">Pectinesterase</fullName>
        <ecNumber evidence="5 10">3.1.1.11</ecNumber>
    </recommendedName>
</protein>
<dbReference type="Gene3D" id="1.20.140.40">
    <property type="entry name" value="Invertase/pectin methylesterase inhibitor family protein"/>
    <property type="match status" value="1"/>
</dbReference>
<dbReference type="PROSITE" id="PS00503">
    <property type="entry name" value="PECTINESTERASE_2"/>
    <property type="match status" value="1"/>
</dbReference>
<gene>
    <name evidence="12" type="ORF">NE237_014602</name>
</gene>
<comment type="caution">
    <text evidence="12">The sequence shown here is derived from an EMBL/GenBank/DDBJ whole genome shotgun (WGS) entry which is preliminary data.</text>
</comment>
<dbReference type="Pfam" id="PF01095">
    <property type="entry name" value="Pectinesterase"/>
    <property type="match status" value="1"/>
</dbReference>
<evidence type="ECO:0000256" key="5">
    <source>
        <dbReference type="ARBA" id="ARBA00013229"/>
    </source>
</evidence>
<evidence type="ECO:0000256" key="10">
    <source>
        <dbReference type="RuleBase" id="RU000589"/>
    </source>
</evidence>
<keyword evidence="13" id="KW-1185">Reference proteome</keyword>
<evidence type="ECO:0000256" key="2">
    <source>
        <dbReference type="ARBA" id="ARBA00005184"/>
    </source>
</evidence>
<name>A0A9Q0KCD1_9MAGN</name>
<evidence type="ECO:0000256" key="6">
    <source>
        <dbReference type="ARBA" id="ARBA00022512"/>
    </source>
</evidence>
<dbReference type="PANTHER" id="PTHR31707">
    <property type="entry name" value="PECTINESTERASE"/>
    <property type="match status" value="1"/>
</dbReference>
<keyword evidence="7 10" id="KW-0378">Hydrolase</keyword>
<dbReference type="SUPFAM" id="SSF51126">
    <property type="entry name" value="Pectin lyase-like"/>
    <property type="match status" value="1"/>
</dbReference>
<reference evidence="12" key="1">
    <citation type="journal article" date="2023" name="Plant J.">
        <title>The genome of the king protea, Protea cynaroides.</title>
        <authorList>
            <person name="Chang J."/>
            <person name="Duong T.A."/>
            <person name="Schoeman C."/>
            <person name="Ma X."/>
            <person name="Roodt D."/>
            <person name="Barker N."/>
            <person name="Li Z."/>
            <person name="Van de Peer Y."/>
            <person name="Mizrachi E."/>
        </authorList>
    </citation>
    <scope>NUCLEOTIDE SEQUENCE</scope>
    <source>
        <tissue evidence="12">Young leaves</tissue>
    </source>
</reference>
<dbReference type="GO" id="GO:0045490">
    <property type="term" value="P:pectin catabolic process"/>
    <property type="evidence" value="ECO:0007669"/>
    <property type="project" value="UniProtKB-UniRule"/>
</dbReference>
<keyword evidence="6" id="KW-0134">Cell wall</keyword>
<dbReference type="SUPFAM" id="SSF101148">
    <property type="entry name" value="Plant invertase/pectin methylesterase inhibitor"/>
    <property type="match status" value="1"/>
</dbReference>
<comment type="subcellular location">
    <subcellularLocation>
        <location evidence="1">Secreted</location>
        <location evidence="1">Cell wall</location>
    </subcellularLocation>
</comment>
<keyword evidence="6" id="KW-0964">Secreted</keyword>
<dbReference type="EC" id="3.1.1.11" evidence="5 10"/>
<comment type="similarity">
    <text evidence="3">In the N-terminal section; belongs to the PMEI family.</text>
</comment>
<comment type="pathway">
    <text evidence="2 10">Glycan metabolism; pectin degradation; 2-dehydro-3-deoxy-D-gluconate from pectin: step 1/5.</text>
</comment>
<sequence length="565" mass="61850">MTSKALIVSVSLILVVGIVNGAVVVGINHNGHSLGDKSLSTNMKAVEAICSPASFKDKCMSAIAPVAANSSASPKDYLRAVLAETIEAMKAGLETSHTIKIKNLMRYDQLALDECKTFIQYAVEDLQDALAMLDDNELHVVHDQVDEFKNWFGAVVAFQETCFEQIENPDLKDGIADGLHNATLLTINALDIFSELSTILVGLDIPLNLNPNHRKLLSVGHLDEHGYPHWLSEEDRRLLEDVALPVPDAIVSANGSGPGQFNTVADALASYPNQLPLNKKFVIYVMAGTYKEVNLTVQSNQSNVFMYGDGTDKTIITGDKNVKNQGIPTSQTPSFTVLGPFFVAKSIKFENIAGPEGGQAVALRVQADMSAFFRCKMEGYQDTLYAHTYRQFYRECEISGTIDFVFGMSSTVIQNSQIIVRKPLPNQQNVVSADGSNSTIVGGLVFQNCSIVPAPELLAVKNTTQTFLGRPWRDHATDIFMQSYIEDFIDPSGFMIWDKDTPNNETCFFAEYANTGPGARTDGRVNWTCHHVFTDGNALIDYTVGPFINNGSWLESTGIPFSVGF</sequence>
<evidence type="ECO:0000256" key="1">
    <source>
        <dbReference type="ARBA" id="ARBA00004191"/>
    </source>
</evidence>
<feature type="chain" id="PRO_5040529039" description="Pectinesterase" evidence="10">
    <location>
        <begin position="22"/>
        <end position="565"/>
    </location>
</feature>
<dbReference type="SMART" id="SM00856">
    <property type="entry name" value="PMEI"/>
    <property type="match status" value="1"/>
</dbReference>
<proteinExistence type="inferred from homology"/>
<evidence type="ECO:0000256" key="9">
    <source>
        <dbReference type="PROSITE-ProRule" id="PRU10040"/>
    </source>
</evidence>
<keyword evidence="8 10" id="KW-0063">Aspartyl esterase</keyword>
<dbReference type="InterPro" id="IPR011050">
    <property type="entry name" value="Pectin_lyase_fold/virulence"/>
</dbReference>
<dbReference type="Gene3D" id="2.160.20.10">
    <property type="entry name" value="Single-stranded right-handed beta-helix, Pectin lyase-like"/>
    <property type="match status" value="1"/>
</dbReference>
<dbReference type="Pfam" id="PF04043">
    <property type="entry name" value="PMEI"/>
    <property type="match status" value="1"/>
</dbReference>
<evidence type="ECO:0000256" key="3">
    <source>
        <dbReference type="ARBA" id="ARBA00006027"/>
    </source>
</evidence>
<accession>A0A9Q0KCD1</accession>
<dbReference type="EMBL" id="JAMYWD010000006">
    <property type="protein sequence ID" value="KAJ4967901.1"/>
    <property type="molecule type" value="Genomic_DNA"/>
</dbReference>
<evidence type="ECO:0000313" key="13">
    <source>
        <dbReference type="Proteomes" id="UP001141806"/>
    </source>
</evidence>
<dbReference type="FunFam" id="2.160.20.10:FF:000029">
    <property type="entry name" value="Pectinesterase 4"/>
    <property type="match status" value="1"/>
</dbReference>
<feature type="domain" description="Pectinesterase inhibitor" evidence="11">
    <location>
        <begin position="41"/>
        <end position="192"/>
    </location>
</feature>
<dbReference type="AlphaFoldDB" id="A0A9Q0KCD1"/>
<comment type="similarity">
    <text evidence="4">In the C-terminal section; belongs to the pectinesterase family.</text>
</comment>
<dbReference type="Proteomes" id="UP001141806">
    <property type="component" value="Unassembled WGS sequence"/>
</dbReference>
<dbReference type="InterPro" id="IPR033131">
    <property type="entry name" value="Pectinesterase_Asp_AS"/>
</dbReference>
<dbReference type="OrthoDB" id="2019149at2759"/>
<dbReference type="InterPro" id="IPR035513">
    <property type="entry name" value="Invertase/methylesterase_inhib"/>
</dbReference>
<dbReference type="GO" id="GO:0004857">
    <property type="term" value="F:enzyme inhibitor activity"/>
    <property type="evidence" value="ECO:0007669"/>
    <property type="project" value="InterPro"/>
</dbReference>
<evidence type="ECO:0000256" key="4">
    <source>
        <dbReference type="ARBA" id="ARBA00007786"/>
    </source>
</evidence>
<evidence type="ECO:0000256" key="7">
    <source>
        <dbReference type="ARBA" id="ARBA00022801"/>
    </source>
</evidence>
<dbReference type="GO" id="GO:0030599">
    <property type="term" value="F:pectinesterase activity"/>
    <property type="evidence" value="ECO:0007669"/>
    <property type="project" value="UniProtKB-UniRule"/>
</dbReference>
<comment type="catalytic activity">
    <reaction evidence="10">
        <text>[(1-&gt;4)-alpha-D-galacturonosyl methyl ester](n) + n H2O = [(1-&gt;4)-alpha-D-galacturonosyl](n) + n methanol + n H(+)</text>
        <dbReference type="Rhea" id="RHEA:22380"/>
        <dbReference type="Rhea" id="RHEA-COMP:14570"/>
        <dbReference type="Rhea" id="RHEA-COMP:14573"/>
        <dbReference type="ChEBI" id="CHEBI:15377"/>
        <dbReference type="ChEBI" id="CHEBI:15378"/>
        <dbReference type="ChEBI" id="CHEBI:17790"/>
        <dbReference type="ChEBI" id="CHEBI:140522"/>
        <dbReference type="ChEBI" id="CHEBI:140523"/>
        <dbReference type="EC" id="3.1.1.11"/>
    </reaction>
</comment>
<dbReference type="InterPro" id="IPR012334">
    <property type="entry name" value="Pectin_lyas_fold"/>
</dbReference>
<organism evidence="12 13">
    <name type="scientific">Protea cynaroides</name>
    <dbReference type="NCBI Taxonomy" id="273540"/>
    <lineage>
        <taxon>Eukaryota</taxon>
        <taxon>Viridiplantae</taxon>
        <taxon>Streptophyta</taxon>
        <taxon>Embryophyta</taxon>
        <taxon>Tracheophyta</taxon>
        <taxon>Spermatophyta</taxon>
        <taxon>Magnoliopsida</taxon>
        <taxon>Proteales</taxon>
        <taxon>Proteaceae</taxon>
        <taxon>Protea</taxon>
    </lineage>
</organism>
<dbReference type="GO" id="GO:0042545">
    <property type="term" value="P:cell wall modification"/>
    <property type="evidence" value="ECO:0007669"/>
    <property type="project" value="UniProtKB-UniRule"/>
</dbReference>
<feature type="signal peptide" evidence="10">
    <location>
        <begin position="1"/>
        <end position="21"/>
    </location>
</feature>
<dbReference type="InterPro" id="IPR006501">
    <property type="entry name" value="Pectinesterase_inhib_dom"/>
</dbReference>
<evidence type="ECO:0000313" key="12">
    <source>
        <dbReference type="EMBL" id="KAJ4967901.1"/>
    </source>
</evidence>
<evidence type="ECO:0000256" key="8">
    <source>
        <dbReference type="ARBA" id="ARBA00023085"/>
    </source>
</evidence>
<feature type="active site" evidence="9">
    <location>
        <position position="403"/>
    </location>
</feature>
<evidence type="ECO:0000259" key="11">
    <source>
        <dbReference type="SMART" id="SM00856"/>
    </source>
</evidence>
<keyword evidence="10" id="KW-0732">Signal</keyword>